<dbReference type="Pfam" id="PF13482">
    <property type="entry name" value="RNase_H_2"/>
    <property type="match status" value="1"/>
</dbReference>
<dbReference type="AlphaFoldDB" id="A0A6I2MF18"/>
<dbReference type="Proteomes" id="UP000441585">
    <property type="component" value="Unassembled WGS sequence"/>
</dbReference>
<dbReference type="InterPro" id="IPR011990">
    <property type="entry name" value="TPR-like_helical_dom_sf"/>
</dbReference>
<gene>
    <name evidence="2" type="ORF">GJU41_17475</name>
</gene>
<dbReference type="SUPFAM" id="SSF53098">
    <property type="entry name" value="Ribonuclease H-like"/>
    <property type="match status" value="1"/>
</dbReference>
<dbReference type="EMBL" id="WKKF01000006">
    <property type="protein sequence ID" value="MRX55757.1"/>
    <property type="molecule type" value="Genomic_DNA"/>
</dbReference>
<feature type="domain" description="YprB ribonuclease H-like" evidence="1">
    <location>
        <begin position="101"/>
        <end position="269"/>
    </location>
</feature>
<organism evidence="2 3">
    <name type="scientific">Metabacillus idriensis</name>
    <dbReference type="NCBI Taxonomy" id="324768"/>
    <lineage>
        <taxon>Bacteria</taxon>
        <taxon>Bacillati</taxon>
        <taxon>Bacillota</taxon>
        <taxon>Bacilli</taxon>
        <taxon>Bacillales</taxon>
        <taxon>Bacillaceae</taxon>
        <taxon>Metabacillus</taxon>
    </lineage>
</organism>
<name>A0A6I2MF18_9BACI</name>
<dbReference type="Gene3D" id="1.25.40.10">
    <property type="entry name" value="Tetratricopeptide repeat domain"/>
    <property type="match status" value="1"/>
</dbReference>
<reference evidence="2 3" key="1">
    <citation type="submission" date="2019-11" db="EMBL/GenBank/DDBJ databases">
        <title>Bacillus idriensis genome.</title>
        <authorList>
            <person name="Konopka E.N."/>
            <person name="Newman J.D."/>
        </authorList>
    </citation>
    <scope>NUCLEOTIDE SEQUENCE [LARGE SCALE GENOMIC DNA]</scope>
    <source>
        <strain evidence="2 3">DSM 19097</strain>
    </source>
</reference>
<dbReference type="InterPro" id="IPR038720">
    <property type="entry name" value="YprB_RNase_H-like_dom"/>
</dbReference>
<dbReference type="PANTHER" id="PTHR38462:SF1">
    <property type="entry name" value="YPRB RIBONUCLEASE H-LIKE DOMAIN-CONTAINING PROTEIN"/>
    <property type="match status" value="1"/>
</dbReference>
<sequence length="414" mass="47563">MSLKGKLNRLKTHMSLEGSLETAQMPHSEEIPNLEKWAALDALPFWFDGEYCMVRERTYPLDYKHGLYQMGEFHRAVSLWNERNSQHPLSSKDHDSYELFFFDTETTGLGGGAGNTIFLLGHAQVFHDKVIVKQHFLPKPGNEVALYQSFLSDVNTKTLVTYNGKAFDWPQVKTRHTLVREQVPNLPAFGHFDLFHAARRLWKTSLESVKLSIVEKEILGIIREHDVPGYLAPMLYFSFVQSQDPDHIEGVLIHNEIDILSLITLYTHLSYRILFPGVEATDTEQYEVARWLLSAGDQETAFDTFKSVADRSEAKEFEAKFEMAMHLKKKKNLLEALPLFQSVAEGPSLKQKAKAAVELAKYYEHKEKDYEKALSYATSAYLTIKAKDQALKTDSEKEKLELLKRMKRLGNKNR</sequence>
<dbReference type="InterPro" id="IPR012337">
    <property type="entry name" value="RNaseH-like_sf"/>
</dbReference>
<evidence type="ECO:0000313" key="2">
    <source>
        <dbReference type="EMBL" id="MRX55757.1"/>
    </source>
</evidence>
<dbReference type="RefSeq" id="WP_070876303.1">
    <property type="nucleotide sequence ID" value="NZ_CAJGAA010000008.1"/>
</dbReference>
<evidence type="ECO:0000259" key="1">
    <source>
        <dbReference type="Pfam" id="PF13482"/>
    </source>
</evidence>
<dbReference type="SUPFAM" id="SSF81901">
    <property type="entry name" value="HCP-like"/>
    <property type="match status" value="1"/>
</dbReference>
<accession>A0A6I2MF18</accession>
<evidence type="ECO:0000313" key="3">
    <source>
        <dbReference type="Proteomes" id="UP000441585"/>
    </source>
</evidence>
<comment type="caution">
    <text evidence="2">The sequence shown here is derived from an EMBL/GenBank/DDBJ whole genome shotgun (WGS) entry which is preliminary data.</text>
</comment>
<protein>
    <recommendedName>
        <fullName evidence="1">YprB ribonuclease H-like domain-containing protein</fullName>
    </recommendedName>
</protein>
<dbReference type="PANTHER" id="PTHR38462">
    <property type="entry name" value="EXONUCLEASE-LIKE PROTEIN"/>
    <property type="match status" value="1"/>
</dbReference>
<proteinExistence type="predicted"/>
<keyword evidence="3" id="KW-1185">Reference proteome</keyword>